<accession>A0AAD5NHR4</accession>
<dbReference type="InterPro" id="IPR044823">
    <property type="entry name" value="ASIL1/2-like"/>
</dbReference>
<sequence>MKFGEAYEQAKSAKIHQVVEMEKKRMKFAKELELQRMQFFMKTHMEISQLKHGRRTSRNASSHRHHHHRSNDNDLTVSPLRFCWWLWVYLIE</sequence>
<dbReference type="GO" id="GO:0000976">
    <property type="term" value="F:transcription cis-regulatory region binding"/>
    <property type="evidence" value="ECO:0007669"/>
    <property type="project" value="TreeGrafter"/>
</dbReference>
<name>A0AAD5NHR4_ACENE</name>
<dbReference type="PANTHER" id="PTHR31307:SF4">
    <property type="entry name" value="TRIHELIX TRANSCRIPTION FACTOR ASIL2"/>
    <property type="match status" value="1"/>
</dbReference>
<protein>
    <submittedName>
        <fullName evidence="2">Uncharacterized protein</fullName>
    </submittedName>
</protein>
<feature type="compositionally biased region" description="Basic residues" evidence="1">
    <location>
        <begin position="51"/>
        <end position="69"/>
    </location>
</feature>
<dbReference type="EMBL" id="JAJSOW010000106">
    <property type="protein sequence ID" value="KAI9160029.1"/>
    <property type="molecule type" value="Genomic_DNA"/>
</dbReference>
<reference evidence="2" key="2">
    <citation type="submission" date="2023-02" db="EMBL/GenBank/DDBJ databases">
        <authorList>
            <person name="Swenson N.G."/>
            <person name="Wegrzyn J.L."/>
            <person name="Mcevoy S.L."/>
        </authorList>
    </citation>
    <scope>NUCLEOTIDE SEQUENCE</scope>
    <source>
        <strain evidence="2">91603</strain>
        <tissue evidence="2">Leaf</tissue>
    </source>
</reference>
<comment type="caution">
    <text evidence="2">The sequence shown here is derived from an EMBL/GenBank/DDBJ whole genome shotgun (WGS) entry which is preliminary data.</text>
</comment>
<dbReference type="GO" id="GO:0005634">
    <property type="term" value="C:nucleus"/>
    <property type="evidence" value="ECO:0007669"/>
    <property type="project" value="TreeGrafter"/>
</dbReference>
<reference evidence="2" key="1">
    <citation type="journal article" date="2022" name="Plant J.">
        <title>Strategies of tolerance reflected in two North American maple genomes.</title>
        <authorList>
            <person name="McEvoy S.L."/>
            <person name="Sezen U.U."/>
            <person name="Trouern-Trend A."/>
            <person name="McMahon S.M."/>
            <person name="Schaberg P.G."/>
            <person name="Yang J."/>
            <person name="Wegrzyn J.L."/>
            <person name="Swenson N.G."/>
        </authorList>
    </citation>
    <scope>NUCLEOTIDE SEQUENCE</scope>
    <source>
        <strain evidence="2">91603</strain>
    </source>
</reference>
<dbReference type="Proteomes" id="UP001064489">
    <property type="component" value="Chromosome 2"/>
</dbReference>
<evidence type="ECO:0000256" key="1">
    <source>
        <dbReference type="SAM" id="MobiDB-lite"/>
    </source>
</evidence>
<evidence type="ECO:0000313" key="2">
    <source>
        <dbReference type="EMBL" id="KAI9160029.1"/>
    </source>
</evidence>
<evidence type="ECO:0000313" key="3">
    <source>
        <dbReference type="Proteomes" id="UP001064489"/>
    </source>
</evidence>
<keyword evidence="3" id="KW-1185">Reference proteome</keyword>
<organism evidence="2 3">
    <name type="scientific">Acer negundo</name>
    <name type="common">Box elder</name>
    <dbReference type="NCBI Taxonomy" id="4023"/>
    <lineage>
        <taxon>Eukaryota</taxon>
        <taxon>Viridiplantae</taxon>
        <taxon>Streptophyta</taxon>
        <taxon>Embryophyta</taxon>
        <taxon>Tracheophyta</taxon>
        <taxon>Spermatophyta</taxon>
        <taxon>Magnoliopsida</taxon>
        <taxon>eudicotyledons</taxon>
        <taxon>Gunneridae</taxon>
        <taxon>Pentapetalae</taxon>
        <taxon>rosids</taxon>
        <taxon>malvids</taxon>
        <taxon>Sapindales</taxon>
        <taxon>Sapindaceae</taxon>
        <taxon>Hippocastanoideae</taxon>
        <taxon>Acereae</taxon>
        <taxon>Acer</taxon>
    </lineage>
</organism>
<gene>
    <name evidence="2" type="ORF">LWI28_004412</name>
</gene>
<dbReference type="PANTHER" id="PTHR31307">
    <property type="entry name" value="TRIHELIX TRANSCRIPTION FACTOR ASIL2"/>
    <property type="match status" value="1"/>
</dbReference>
<dbReference type="AlphaFoldDB" id="A0AAD5NHR4"/>
<proteinExistence type="predicted"/>
<feature type="region of interest" description="Disordered" evidence="1">
    <location>
        <begin position="48"/>
        <end position="73"/>
    </location>
</feature>